<dbReference type="OrthoDB" id="9788724at2"/>
<keyword evidence="1" id="KW-0472">Membrane</keyword>
<feature type="domain" description="Heparan-alpha-glucosaminide N-acetyltransferase catalytic" evidence="2">
    <location>
        <begin position="10"/>
        <end position="159"/>
    </location>
</feature>
<feature type="transmembrane region" description="Helical" evidence="1">
    <location>
        <begin position="142"/>
        <end position="159"/>
    </location>
</feature>
<dbReference type="RefSeq" id="WP_131960998.1">
    <property type="nucleotide sequence ID" value="NZ_SMFL01000011.1"/>
</dbReference>
<feature type="transmembrane region" description="Helical" evidence="1">
    <location>
        <begin position="255"/>
        <end position="279"/>
    </location>
</feature>
<feature type="transmembrane region" description="Helical" evidence="1">
    <location>
        <begin position="114"/>
        <end position="135"/>
    </location>
</feature>
<dbReference type="AlphaFoldDB" id="A0A4R5DLC3"/>
<feature type="transmembrane region" description="Helical" evidence="1">
    <location>
        <begin position="230"/>
        <end position="249"/>
    </location>
</feature>
<evidence type="ECO:0000259" key="2">
    <source>
        <dbReference type="Pfam" id="PF07786"/>
    </source>
</evidence>
<evidence type="ECO:0000313" key="4">
    <source>
        <dbReference type="Proteomes" id="UP000294850"/>
    </source>
</evidence>
<evidence type="ECO:0000256" key="1">
    <source>
        <dbReference type="SAM" id="Phobius"/>
    </source>
</evidence>
<name>A0A4R5DLC3_9BACT</name>
<feature type="transmembrane region" description="Helical" evidence="1">
    <location>
        <begin position="198"/>
        <end position="218"/>
    </location>
</feature>
<dbReference type="PANTHER" id="PTHR31061">
    <property type="entry name" value="LD22376P"/>
    <property type="match status" value="1"/>
</dbReference>
<sequence>MNTSSEAPSRLISLDTMRGFTIAAMIMVNFPGSEEYVFPTLRHTKWNGLTFTDLIAPTFLFIVGVSIAFAYTKRLQENSPKTDLYKKIVIRSLKILSVGMFLNMIPYFDFSDLRYTGTLHRIAIVFLCCAVLFLNTTWKQQAVAGAVILVLYWLAMTLIPTPGVGAVVLEPGINLAAWIDQQYLPGKMWQGNWDPEGILSTFPSIVSGITGMLAGRLLLSKITPNEKVNYLMATGLSVTALGYFWGLIFPVNENLWTSSFVLVTSGFASMFLGALYFIVDILSKKGWTKMGIVFGANAITAYVLADVLALVFYISSFGDKTLNQHFVDGLINTGFEPRLASWLYALLFVAINFIPAWVLYKKRIFIKL</sequence>
<reference evidence="3 4" key="1">
    <citation type="submission" date="2019-03" db="EMBL/GenBank/DDBJ databases">
        <title>Dyadobacter AR-3-6 sp. nov., isolated from arctic soil.</title>
        <authorList>
            <person name="Chaudhary D.K."/>
        </authorList>
    </citation>
    <scope>NUCLEOTIDE SEQUENCE [LARGE SCALE GENOMIC DNA]</scope>
    <source>
        <strain evidence="3 4">AR-3-6</strain>
    </source>
</reference>
<gene>
    <name evidence="3" type="ORF">E0F88_24890</name>
</gene>
<dbReference type="EMBL" id="SMFL01000011">
    <property type="protein sequence ID" value="TDE11665.1"/>
    <property type="molecule type" value="Genomic_DNA"/>
</dbReference>
<feature type="transmembrane region" description="Helical" evidence="1">
    <location>
        <begin position="92"/>
        <end position="108"/>
    </location>
</feature>
<comment type="caution">
    <text evidence="3">The sequence shown here is derived from an EMBL/GenBank/DDBJ whole genome shotgun (WGS) entry which is preliminary data.</text>
</comment>
<evidence type="ECO:0000313" key="3">
    <source>
        <dbReference type="EMBL" id="TDE11665.1"/>
    </source>
</evidence>
<dbReference type="PANTHER" id="PTHR31061:SF24">
    <property type="entry name" value="LD22376P"/>
    <property type="match status" value="1"/>
</dbReference>
<feature type="transmembrane region" description="Helical" evidence="1">
    <location>
        <begin position="50"/>
        <end position="71"/>
    </location>
</feature>
<keyword evidence="1" id="KW-0812">Transmembrane</keyword>
<dbReference type="Pfam" id="PF07786">
    <property type="entry name" value="HGSNAT_cat"/>
    <property type="match status" value="1"/>
</dbReference>
<dbReference type="InterPro" id="IPR012429">
    <property type="entry name" value="HGSNAT_cat"/>
</dbReference>
<organism evidence="3 4">
    <name type="scientific">Dyadobacter psychrotolerans</name>
    <dbReference type="NCBI Taxonomy" id="2541721"/>
    <lineage>
        <taxon>Bacteria</taxon>
        <taxon>Pseudomonadati</taxon>
        <taxon>Bacteroidota</taxon>
        <taxon>Cytophagia</taxon>
        <taxon>Cytophagales</taxon>
        <taxon>Spirosomataceae</taxon>
        <taxon>Dyadobacter</taxon>
    </lineage>
</organism>
<feature type="transmembrane region" description="Helical" evidence="1">
    <location>
        <begin position="291"/>
        <end position="314"/>
    </location>
</feature>
<feature type="transmembrane region" description="Helical" evidence="1">
    <location>
        <begin position="342"/>
        <end position="360"/>
    </location>
</feature>
<proteinExistence type="predicted"/>
<dbReference type="Proteomes" id="UP000294850">
    <property type="component" value="Unassembled WGS sequence"/>
</dbReference>
<protein>
    <submittedName>
        <fullName evidence="3">DUF1624 domain-containing protein</fullName>
    </submittedName>
</protein>
<keyword evidence="1" id="KW-1133">Transmembrane helix</keyword>
<accession>A0A4R5DLC3</accession>
<keyword evidence="4" id="KW-1185">Reference proteome</keyword>